<dbReference type="GeneID" id="28830206"/>
<evidence type="ECO:0000256" key="1">
    <source>
        <dbReference type="ARBA" id="ARBA00008858"/>
    </source>
</evidence>
<reference evidence="4 5" key="1">
    <citation type="submission" date="2015-10" db="EMBL/GenBank/DDBJ databases">
        <title>Full genome of DAOMC 229536 Phialocephala scopiformis, a fungal endophyte of spruce producing the potent anti-insectan compound rugulosin.</title>
        <authorList>
            <consortium name="DOE Joint Genome Institute"/>
            <person name="Walker A.K."/>
            <person name="Frasz S.L."/>
            <person name="Seifert K.A."/>
            <person name="Miller J.D."/>
            <person name="Mondo S.J."/>
            <person name="Labutti K."/>
            <person name="Lipzen A."/>
            <person name="Dockter R."/>
            <person name="Kennedy M."/>
            <person name="Grigoriev I.V."/>
            <person name="Spatafora J.W."/>
        </authorList>
    </citation>
    <scope>NUCLEOTIDE SEQUENCE [LARGE SCALE GENOMIC DNA]</scope>
    <source>
        <strain evidence="4 5">CBS 120377</strain>
    </source>
</reference>
<evidence type="ECO:0000256" key="3">
    <source>
        <dbReference type="SAM" id="Phobius"/>
    </source>
</evidence>
<feature type="transmembrane region" description="Helical" evidence="3">
    <location>
        <begin position="60"/>
        <end position="81"/>
    </location>
</feature>
<evidence type="ECO:0000313" key="4">
    <source>
        <dbReference type="EMBL" id="KUJ11384.1"/>
    </source>
</evidence>
<keyword evidence="3" id="KW-0812">Transmembrane</keyword>
<dbReference type="InParanoid" id="A0A194WUN6"/>
<dbReference type="AlphaFoldDB" id="A0A194WUN6"/>
<dbReference type="KEGG" id="psco:LY89DRAFT_739572"/>
<dbReference type="EMBL" id="KQ947427">
    <property type="protein sequence ID" value="KUJ11384.1"/>
    <property type="molecule type" value="Genomic_DNA"/>
</dbReference>
<dbReference type="SUPFAM" id="SSF51695">
    <property type="entry name" value="PLC-like phosphodiesterases"/>
    <property type="match status" value="1"/>
</dbReference>
<dbReference type="InterPro" id="IPR051236">
    <property type="entry name" value="HAT_RTT109-like"/>
</dbReference>
<dbReference type="PANTHER" id="PTHR31571">
    <property type="entry name" value="ALTERED INHERITANCE OF MITOCHONDRIA PROTEIN 6"/>
    <property type="match status" value="1"/>
</dbReference>
<dbReference type="GO" id="GO:0008081">
    <property type="term" value="F:phosphoric diester hydrolase activity"/>
    <property type="evidence" value="ECO:0007669"/>
    <property type="project" value="InterPro"/>
</dbReference>
<dbReference type="InterPro" id="IPR017946">
    <property type="entry name" value="PLC-like_Pdiesterase_TIM-brl"/>
</dbReference>
<organism evidence="4 5">
    <name type="scientific">Mollisia scopiformis</name>
    <name type="common">Conifer needle endophyte fungus</name>
    <name type="synonym">Phialocephala scopiformis</name>
    <dbReference type="NCBI Taxonomy" id="149040"/>
    <lineage>
        <taxon>Eukaryota</taxon>
        <taxon>Fungi</taxon>
        <taxon>Dikarya</taxon>
        <taxon>Ascomycota</taxon>
        <taxon>Pezizomycotina</taxon>
        <taxon>Leotiomycetes</taxon>
        <taxon>Helotiales</taxon>
        <taxon>Mollisiaceae</taxon>
        <taxon>Mollisia</taxon>
    </lineage>
</organism>
<dbReference type="FunCoup" id="A0A194WUN6">
    <property type="interactions" value="8"/>
</dbReference>
<keyword evidence="3" id="KW-0472">Membrane</keyword>
<dbReference type="OrthoDB" id="4153866at2759"/>
<evidence type="ECO:0000256" key="2">
    <source>
        <dbReference type="ARBA" id="ARBA00014286"/>
    </source>
</evidence>
<dbReference type="Proteomes" id="UP000070700">
    <property type="component" value="Unassembled WGS sequence"/>
</dbReference>
<comment type="similarity">
    <text evidence="1">Belongs to the AIM6 family.</text>
</comment>
<keyword evidence="3" id="KW-1133">Transmembrane helix</keyword>
<dbReference type="GO" id="GO:0006629">
    <property type="term" value="P:lipid metabolic process"/>
    <property type="evidence" value="ECO:0007669"/>
    <property type="project" value="InterPro"/>
</dbReference>
<dbReference type="PANTHER" id="PTHR31571:SF1">
    <property type="entry name" value="ALTERED INHERITANCE OF MITOCHONDRIA PROTEIN 6"/>
    <property type="match status" value="1"/>
</dbReference>
<dbReference type="RefSeq" id="XP_018065739.1">
    <property type="nucleotide sequence ID" value="XM_018220480.1"/>
</dbReference>
<gene>
    <name evidence="4" type="ORF">LY89DRAFT_739572</name>
</gene>
<evidence type="ECO:0000313" key="5">
    <source>
        <dbReference type="Proteomes" id="UP000070700"/>
    </source>
</evidence>
<proteinExistence type="inferred from homology"/>
<keyword evidence="5" id="KW-1185">Reference proteome</keyword>
<accession>A0A194WUN6</accession>
<name>A0A194WUN6_MOLSC</name>
<sequence length="398" mass="44804">MDHKISDKTEPAVSVVELEVGFPKISRRRRYWTNSISLLRRSFDRNDLGESPWPKICRHFIYVFTVAVVLGAVAIIVYHSILLDLVRVLSPPKLPDTGLSKIVSEWVEPGTIPTSPSWLPNFSRDILPRAIHSHNDYWRAVPLFQALSLGVTGVEADCHLVNGELFVGHTARSLRPNRTFRTLYLDPLTTILENQNPNNNFTNGTINGVWDTKPTASIVLMTDLKTEGYSTLEAVQQQLQPFREKGWLTYWNGTAVVPGPIIHVGTGNTPFDAVLNSTFSNTTYRDVFFDAPLDALTPSYNASNSYYASTSMSHLFWGIPSSGLSQARLDVVKGQIEMAKSLGLVSRYWNTPSWPATRRMNVWKQLVDLDVGMLNADEILEASRWNWKWCSVLGLHLC</sequence>
<protein>
    <recommendedName>
        <fullName evidence="2">Altered inheritance of mitochondria protein 6</fullName>
    </recommendedName>
</protein>